<evidence type="ECO:0000313" key="3">
    <source>
        <dbReference type="Proteomes" id="UP000536262"/>
    </source>
</evidence>
<dbReference type="EMBL" id="JACHOU010000018">
    <property type="protein sequence ID" value="MBB6356949.1"/>
    <property type="molecule type" value="Genomic_DNA"/>
</dbReference>
<reference evidence="2 3" key="1">
    <citation type="submission" date="2020-08" db="EMBL/GenBank/DDBJ databases">
        <title>Genomic Encyclopedia of Type Strains, Phase IV (KMG-IV): sequencing the most valuable type-strain genomes for metagenomic binning, comparative biology and taxonomic classification.</title>
        <authorList>
            <person name="Goeker M."/>
        </authorList>
    </citation>
    <scope>NUCLEOTIDE SEQUENCE [LARGE SCALE GENOMIC DNA]</scope>
    <source>
        <strain evidence="2 3">DSM 7051</strain>
    </source>
</reference>
<dbReference type="RefSeq" id="WP_184701489.1">
    <property type="nucleotide sequence ID" value="NZ_BAABEG010000001.1"/>
</dbReference>
<accession>A0A7X0FC19</accession>
<comment type="caution">
    <text evidence="2">The sequence shown here is derived from an EMBL/GenBank/DDBJ whole genome shotgun (WGS) entry which is preliminary data.</text>
</comment>
<dbReference type="Proteomes" id="UP000536262">
    <property type="component" value="Unassembled WGS sequence"/>
</dbReference>
<proteinExistence type="predicted"/>
<name>A0A7X0FC19_9HYPH</name>
<protein>
    <submittedName>
        <fullName evidence="2">Uncharacterized protein</fullName>
    </submittedName>
</protein>
<evidence type="ECO:0000256" key="1">
    <source>
        <dbReference type="SAM" id="MobiDB-lite"/>
    </source>
</evidence>
<dbReference type="AlphaFoldDB" id="A0A7X0FC19"/>
<sequence length="782" mass="80935">MQKIASSVDDVLLGEAVSGSRSQRFRDMISIASAIKNRMDRLGVDVSSVISAPGQFDAYGKQLPRGTEAHRALAKEAWNYVNTAGPVHAGMFYSTPSTKGNLPKGLSQISKTTGHIFFEDPQGRTIRTAAGYRQPTAINPAGPQRPSISVPPTTAAERAGLRTAAFPAYEPVSRPSVDVGPRGLETLAPNGLRSTPEMYGMDVLGDQQPALRSNLADVSYNMGPHRPNKPNQTTIDIARSAVRDVLGPGYSVDVISGQENRGHQHGSNRHKTGLAADIQIKDPNGKLLTATANAQQMTDVAQAMAAKGAKGIGFGTDYMAAKGLHVDQFTPGPGQDYEWGNLGNANKELLADARNTGVMPASFYEKSLPQSMHAPQPRTPDTLMAAPLGTVERSPLPSLSLVTSAQAAPMPNRPASPSMDTMRGLGSVALPSFNSPRMTAPALKTPTQSLSRLPASPSPERFGYTLASAPAMRGRPPVAPMGSMNNIPRGNFAPAAAPAAPNAKMSLAQQYASYGAGRVPNPTPAINAMMSPTVGPITQTGLLPPSAVVPNFVPATPPPAPVTAPKMPRVMTPTQRVDQAFQTASVPEPQFTAADVYAGRANSGAATGGNTVSRDQFGNISVTNKYGATTTTNANGQQMASSGPGIAGPISGQGVQTPSVPSNLGGKIRGGLGTVVGGGLGGFLAGPVGAALGAVVAGDLAKGKNPLDRLGIGTFGMPVTDQFGFTQQMRFANPKSGGPFPNAPAGVRGALGGRESNLTDRQMRDISPRAADAISKGKGGLY</sequence>
<organism evidence="2 3">
    <name type="scientific">Aminobacter aganoensis</name>
    <dbReference type="NCBI Taxonomy" id="83264"/>
    <lineage>
        <taxon>Bacteria</taxon>
        <taxon>Pseudomonadati</taxon>
        <taxon>Pseudomonadota</taxon>
        <taxon>Alphaproteobacteria</taxon>
        <taxon>Hyphomicrobiales</taxon>
        <taxon>Phyllobacteriaceae</taxon>
        <taxon>Aminobacter</taxon>
    </lineage>
</organism>
<evidence type="ECO:0000313" key="2">
    <source>
        <dbReference type="EMBL" id="MBB6356949.1"/>
    </source>
</evidence>
<keyword evidence="3" id="KW-1185">Reference proteome</keyword>
<feature type="region of interest" description="Disordered" evidence="1">
    <location>
        <begin position="734"/>
        <end position="755"/>
    </location>
</feature>
<gene>
    <name evidence="2" type="ORF">GGR00_004767</name>
</gene>